<gene>
    <name evidence="1" type="ORF">C3K47_15535</name>
</gene>
<dbReference type="OrthoDB" id="9896199at2"/>
<dbReference type="RefSeq" id="WP_103790075.1">
    <property type="nucleotide sequence ID" value="NZ_PQVF01000011.1"/>
</dbReference>
<protein>
    <submittedName>
        <fullName evidence="1">Uncharacterized protein</fullName>
    </submittedName>
</protein>
<evidence type="ECO:0000313" key="1">
    <source>
        <dbReference type="EMBL" id="POY35470.1"/>
    </source>
</evidence>
<organism evidence="1 2">
    <name type="scientific">Solitalea longa</name>
    <dbReference type="NCBI Taxonomy" id="2079460"/>
    <lineage>
        <taxon>Bacteria</taxon>
        <taxon>Pseudomonadati</taxon>
        <taxon>Bacteroidota</taxon>
        <taxon>Sphingobacteriia</taxon>
        <taxon>Sphingobacteriales</taxon>
        <taxon>Sphingobacteriaceae</taxon>
        <taxon>Solitalea</taxon>
    </lineage>
</organism>
<evidence type="ECO:0000313" key="2">
    <source>
        <dbReference type="Proteomes" id="UP000236893"/>
    </source>
</evidence>
<proteinExistence type="predicted"/>
<accession>A0A2S4ZYN3</accession>
<name>A0A2S4ZYN3_9SPHI</name>
<reference evidence="1 2" key="1">
    <citation type="submission" date="2018-01" db="EMBL/GenBank/DDBJ databases">
        <authorList>
            <person name="Gaut B.S."/>
            <person name="Morton B.R."/>
            <person name="Clegg M.T."/>
            <person name="Duvall M.R."/>
        </authorList>
    </citation>
    <scope>NUCLEOTIDE SEQUENCE [LARGE SCALE GENOMIC DNA]</scope>
    <source>
        <strain evidence="1 2">HR-AV</strain>
    </source>
</reference>
<sequence length="73" mass="8313">MDKKIDIPAIHEKDLKQVLSDLGILEDLQEGKLFCVNCCKLITWDNLFALKVVENKLVLFCDEADCVDNSTEK</sequence>
<comment type="caution">
    <text evidence="1">The sequence shown here is derived from an EMBL/GenBank/DDBJ whole genome shotgun (WGS) entry which is preliminary data.</text>
</comment>
<keyword evidence="2" id="KW-1185">Reference proteome</keyword>
<dbReference type="EMBL" id="PQVF01000011">
    <property type="protein sequence ID" value="POY35470.1"/>
    <property type="molecule type" value="Genomic_DNA"/>
</dbReference>
<dbReference type="Proteomes" id="UP000236893">
    <property type="component" value="Unassembled WGS sequence"/>
</dbReference>
<dbReference type="AlphaFoldDB" id="A0A2S4ZYN3"/>